<accession>A0A919DXM6</accession>
<reference evidence="1" key="1">
    <citation type="journal article" date="2014" name="Int. J. Syst. Evol. Microbiol.">
        <title>Complete genome sequence of Corynebacterium casei LMG S-19264T (=DSM 44701T), isolated from a smear-ripened cheese.</title>
        <authorList>
            <consortium name="US DOE Joint Genome Institute (JGI-PGF)"/>
            <person name="Walter F."/>
            <person name="Albersmeier A."/>
            <person name="Kalinowski J."/>
            <person name="Ruckert C."/>
        </authorList>
    </citation>
    <scope>NUCLEOTIDE SEQUENCE</scope>
    <source>
        <strain evidence="1">JCM 4477</strain>
    </source>
</reference>
<sequence>MPVAIYSCAFESTAVREAERRARRYADARHWHVAGAWSDDDPCVPLDVRPAWTAVTTTLSSGLVRGIIVAGISHLADDAAQFAALGVLIRDRGGFLAEATSPPPRQTSGRQERLRVLLEASAGWWLWKDLAPGAASCPGHGQESVI</sequence>
<dbReference type="Proteomes" id="UP000630718">
    <property type="component" value="Unassembled WGS sequence"/>
</dbReference>
<dbReference type="EMBL" id="BNBI01000002">
    <property type="protein sequence ID" value="GHE88379.1"/>
    <property type="molecule type" value="Genomic_DNA"/>
</dbReference>
<evidence type="ECO:0000313" key="2">
    <source>
        <dbReference type="Proteomes" id="UP000630718"/>
    </source>
</evidence>
<reference evidence="1" key="2">
    <citation type="submission" date="2020-09" db="EMBL/GenBank/DDBJ databases">
        <authorList>
            <person name="Sun Q."/>
            <person name="Ohkuma M."/>
        </authorList>
    </citation>
    <scope>NUCLEOTIDE SEQUENCE</scope>
    <source>
        <strain evidence="1">JCM 4477</strain>
    </source>
</reference>
<protein>
    <recommendedName>
        <fullName evidence="3">Resolvase/invertase-type recombinase catalytic domain-containing protein</fullName>
    </recommendedName>
</protein>
<organism evidence="1 2">
    <name type="scientific">Streptomyces fumanus</name>
    <dbReference type="NCBI Taxonomy" id="67302"/>
    <lineage>
        <taxon>Bacteria</taxon>
        <taxon>Bacillati</taxon>
        <taxon>Actinomycetota</taxon>
        <taxon>Actinomycetes</taxon>
        <taxon>Kitasatosporales</taxon>
        <taxon>Streptomycetaceae</taxon>
        <taxon>Streptomyces</taxon>
    </lineage>
</organism>
<gene>
    <name evidence="1" type="ORF">GCM10018772_10070</name>
</gene>
<name>A0A919DXM6_9ACTN</name>
<dbReference type="AlphaFoldDB" id="A0A919DXM6"/>
<evidence type="ECO:0008006" key="3">
    <source>
        <dbReference type="Google" id="ProtNLM"/>
    </source>
</evidence>
<keyword evidence="2" id="KW-1185">Reference proteome</keyword>
<evidence type="ECO:0000313" key="1">
    <source>
        <dbReference type="EMBL" id="GHE88379.1"/>
    </source>
</evidence>
<proteinExistence type="predicted"/>
<comment type="caution">
    <text evidence="1">The sequence shown here is derived from an EMBL/GenBank/DDBJ whole genome shotgun (WGS) entry which is preliminary data.</text>
</comment>